<keyword evidence="4" id="KW-0808">Transferase</keyword>
<dbReference type="PANTHER" id="PTHR11214:SF314">
    <property type="entry name" value="HEXOSYLTRANSFERASE"/>
    <property type="match status" value="1"/>
</dbReference>
<dbReference type="Proteomes" id="UP000828390">
    <property type="component" value="Unassembled WGS sequence"/>
</dbReference>
<dbReference type="GO" id="GO:0006493">
    <property type="term" value="P:protein O-linked glycosylation"/>
    <property type="evidence" value="ECO:0007669"/>
    <property type="project" value="TreeGrafter"/>
</dbReference>
<reference evidence="13" key="2">
    <citation type="submission" date="2020-11" db="EMBL/GenBank/DDBJ databases">
        <authorList>
            <person name="McCartney M.A."/>
            <person name="Auch B."/>
            <person name="Kono T."/>
            <person name="Mallez S."/>
            <person name="Becker A."/>
            <person name="Gohl D.M."/>
            <person name="Silverstein K.A.T."/>
            <person name="Koren S."/>
            <person name="Bechman K.B."/>
            <person name="Herman A."/>
            <person name="Abrahante J.E."/>
            <person name="Garbe J."/>
        </authorList>
    </citation>
    <scope>NUCLEOTIDE SEQUENCE</scope>
    <source>
        <strain evidence="13">Duluth1</strain>
        <tissue evidence="13">Whole animal</tissue>
    </source>
</reference>
<evidence type="ECO:0000256" key="9">
    <source>
        <dbReference type="ARBA" id="ARBA00023136"/>
    </source>
</evidence>
<keyword evidence="12" id="KW-0732">Signal</keyword>
<reference evidence="13" key="1">
    <citation type="journal article" date="2019" name="bioRxiv">
        <title>The Genome of the Zebra Mussel, Dreissena polymorpha: A Resource for Invasive Species Research.</title>
        <authorList>
            <person name="McCartney M.A."/>
            <person name="Auch B."/>
            <person name="Kono T."/>
            <person name="Mallez S."/>
            <person name="Zhang Y."/>
            <person name="Obille A."/>
            <person name="Becker A."/>
            <person name="Abrahante J.E."/>
            <person name="Garbe J."/>
            <person name="Badalamenti J.P."/>
            <person name="Herman A."/>
            <person name="Mangelson H."/>
            <person name="Liachko I."/>
            <person name="Sullivan S."/>
            <person name="Sone E.D."/>
            <person name="Koren S."/>
            <person name="Silverstein K.A.T."/>
            <person name="Beckman K.B."/>
            <person name="Gohl D.M."/>
        </authorList>
    </citation>
    <scope>NUCLEOTIDE SEQUENCE</scope>
    <source>
        <strain evidence="13">Duluth1</strain>
        <tissue evidence="13">Whole animal</tissue>
    </source>
</reference>
<evidence type="ECO:0000313" key="14">
    <source>
        <dbReference type="Proteomes" id="UP000828390"/>
    </source>
</evidence>
<sequence length="412" mass="48016">MKLSTRPKLMLILLVMTLIFLADRMIYRNGEGQDNIVDEMTKKQAEKEKTLAEIKRISQKFSAFSKKYNSQSYKANVLNNSFTVADLRAINNNPNRISNTEVSSKKTSRTNEELESVTSYQLYIEDADQLELDHPLVNLHRYEYILNNENSCKENILVLILVNIAPNKVNERDQIRNTWGSITKVSGASVVTLFVVAQTPDGKIQTQLEYESEQHRDIIQGNFLDSYRNLTIKSVMDLDWVHRFCNKTKFILKVDDDTMVDVYHLVKFLLQKSPDGNTRNFLYCSSFKNQGPVRYPDDKWFVPKHEYPYSKYPTYCEGFAYIMSYDVSMQLYNASTQVKFYWIDDVYITGFAAYKAGVRHIDMEHGHGYNMLQTEHLSKNVKSSMFLLAKYAGMRKNWDMAWNDIKSLHQLD</sequence>
<comment type="subcellular location">
    <subcellularLocation>
        <location evidence="1 11">Golgi apparatus membrane</location>
        <topology evidence="1 11">Single-pass type II membrane protein</topology>
    </subcellularLocation>
</comment>
<evidence type="ECO:0000313" key="13">
    <source>
        <dbReference type="EMBL" id="KAH3867773.1"/>
    </source>
</evidence>
<evidence type="ECO:0000256" key="5">
    <source>
        <dbReference type="ARBA" id="ARBA00022692"/>
    </source>
</evidence>
<evidence type="ECO:0000256" key="4">
    <source>
        <dbReference type="ARBA" id="ARBA00022679"/>
    </source>
</evidence>
<protein>
    <recommendedName>
        <fullName evidence="11">Hexosyltransferase</fullName>
        <ecNumber evidence="11">2.4.1.-</ecNumber>
    </recommendedName>
</protein>
<accession>A0A9D4LZW7</accession>
<feature type="signal peptide" evidence="12">
    <location>
        <begin position="1"/>
        <end position="32"/>
    </location>
</feature>
<name>A0A9D4LZW7_DREPO</name>
<evidence type="ECO:0000256" key="2">
    <source>
        <dbReference type="ARBA" id="ARBA00008661"/>
    </source>
</evidence>
<keyword evidence="5" id="KW-0812">Transmembrane</keyword>
<comment type="caution">
    <text evidence="13">The sequence shown here is derived from an EMBL/GenBank/DDBJ whole genome shotgun (WGS) entry which is preliminary data.</text>
</comment>
<dbReference type="GO" id="GO:0016758">
    <property type="term" value="F:hexosyltransferase activity"/>
    <property type="evidence" value="ECO:0007669"/>
    <property type="project" value="InterPro"/>
</dbReference>
<evidence type="ECO:0000256" key="12">
    <source>
        <dbReference type="SAM" id="SignalP"/>
    </source>
</evidence>
<organism evidence="13 14">
    <name type="scientific">Dreissena polymorpha</name>
    <name type="common">Zebra mussel</name>
    <name type="synonym">Mytilus polymorpha</name>
    <dbReference type="NCBI Taxonomy" id="45954"/>
    <lineage>
        <taxon>Eukaryota</taxon>
        <taxon>Metazoa</taxon>
        <taxon>Spiralia</taxon>
        <taxon>Lophotrochozoa</taxon>
        <taxon>Mollusca</taxon>
        <taxon>Bivalvia</taxon>
        <taxon>Autobranchia</taxon>
        <taxon>Heteroconchia</taxon>
        <taxon>Euheterodonta</taxon>
        <taxon>Imparidentia</taxon>
        <taxon>Neoheterodontei</taxon>
        <taxon>Myida</taxon>
        <taxon>Dreissenoidea</taxon>
        <taxon>Dreissenidae</taxon>
        <taxon>Dreissena</taxon>
    </lineage>
</organism>
<dbReference type="GO" id="GO:0000139">
    <property type="term" value="C:Golgi membrane"/>
    <property type="evidence" value="ECO:0007669"/>
    <property type="project" value="UniProtKB-SubCell"/>
</dbReference>
<gene>
    <name evidence="13" type="ORF">DPMN_030909</name>
</gene>
<evidence type="ECO:0000256" key="6">
    <source>
        <dbReference type="ARBA" id="ARBA00022968"/>
    </source>
</evidence>
<evidence type="ECO:0000256" key="10">
    <source>
        <dbReference type="ARBA" id="ARBA00023180"/>
    </source>
</evidence>
<dbReference type="AlphaFoldDB" id="A0A9D4LZW7"/>
<evidence type="ECO:0000256" key="3">
    <source>
        <dbReference type="ARBA" id="ARBA00022676"/>
    </source>
</evidence>
<keyword evidence="7" id="KW-1133">Transmembrane helix</keyword>
<dbReference type="InterPro" id="IPR002659">
    <property type="entry name" value="Glyco_trans_31"/>
</dbReference>
<keyword evidence="10" id="KW-0325">Glycoprotein</keyword>
<dbReference type="PANTHER" id="PTHR11214">
    <property type="entry name" value="BETA-1,3-N-ACETYLGLUCOSAMINYLTRANSFERASE"/>
    <property type="match status" value="1"/>
</dbReference>
<comment type="similarity">
    <text evidence="2 11">Belongs to the glycosyltransferase 31 family.</text>
</comment>
<dbReference type="EC" id="2.4.1.-" evidence="11"/>
<feature type="chain" id="PRO_5038811749" description="Hexosyltransferase" evidence="12">
    <location>
        <begin position="33"/>
        <end position="412"/>
    </location>
</feature>
<keyword evidence="14" id="KW-1185">Reference proteome</keyword>
<evidence type="ECO:0000256" key="8">
    <source>
        <dbReference type="ARBA" id="ARBA00023034"/>
    </source>
</evidence>
<keyword evidence="3 11" id="KW-0328">Glycosyltransferase</keyword>
<proteinExistence type="inferred from homology"/>
<evidence type="ECO:0000256" key="1">
    <source>
        <dbReference type="ARBA" id="ARBA00004323"/>
    </source>
</evidence>
<dbReference type="Gene3D" id="3.90.550.50">
    <property type="match status" value="1"/>
</dbReference>
<dbReference type="FunFam" id="3.90.550.50:FF:000001">
    <property type="entry name" value="Hexosyltransferase"/>
    <property type="match status" value="1"/>
</dbReference>
<dbReference type="Pfam" id="PF01762">
    <property type="entry name" value="Galactosyl_T"/>
    <property type="match status" value="1"/>
</dbReference>
<keyword evidence="6" id="KW-0735">Signal-anchor</keyword>
<keyword evidence="9" id="KW-0472">Membrane</keyword>
<keyword evidence="8 11" id="KW-0333">Golgi apparatus</keyword>
<evidence type="ECO:0000256" key="7">
    <source>
        <dbReference type="ARBA" id="ARBA00022989"/>
    </source>
</evidence>
<evidence type="ECO:0000256" key="11">
    <source>
        <dbReference type="RuleBase" id="RU363063"/>
    </source>
</evidence>
<dbReference type="EMBL" id="JAIWYP010000002">
    <property type="protein sequence ID" value="KAH3867773.1"/>
    <property type="molecule type" value="Genomic_DNA"/>
</dbReference>